<proteinExistence type="predicted"/>
<name>A0A915EGI6_9BILA</name>
<organism evidence="3 4">
    <name type="scientific">Ditylenchus dipsaci</name>
    <dbReference type="NCBI Taxonomy" id="166011"/>
    <lineage>
        <taxon>Eukaryota</taxon>
        <taxon>Metazoa</taxon>
        <taxon>Ecdysozoa</taxon>
        <taxon>Nematoda</taxon>
        <taxon>Chromadorea</taxon>
        <taxon>Rhabditida</taxon>
        <taxon>Tylenchina</taxon>
        <taxon>Tylenchomorpha</taxon>
        <taxon>Sphaerularioidea</taxon>
        <taxon>Anguinidae</taxon>
        <taxon>Anguininae</taxon>
        <taxon>Ditylenchus</taxon>
    </lineage>
</organism>
<evidence type="ECO:0000256" key="2">
    <source>
        <dbReference type="SAM" id="SignalP"/>
    </source>
</evidence>
<feature type="compositionally biased region" description="Low complexity" evidence="1">
    <location>
        <begin position="65"/>
        <end position="80"/>
    </location>
</feature>
<sequence>MSSRILFSMYFILLCCLVAALCRPIFSVSQDPSLMASANDSSSSGDDNDPKKVAVRQTSQKMETGVYAGSGSGSSVEAAAPEISSDTSSGQKEESGGGAAQQGPQTGVSAYSSGGSVSGGAGKSSYRLKDEPIVGTEEKTTGITVSPEEDKSKMMLDQPSVVKSLDMRMKDEPEQQQRPMDNSSLSSMENTGNKNVISETHKGFEMGEDS</sequence>
<feature type="chain" id="PRO_5036696909" evidence="2">
    <location>
        <begin position="23"/>
        <end position="210"/>
    </location>
</feature>
<feature type="signal peptide" evidence="2">
    <location>
        <begin position="1"/>
        <end position="22"/>
    </location>
</feature>
<reference evidence="4" key="1">
    <citation type="submission" date="2022-11" db="UniProtKB">
        <authorList>
            <consortium name="WormBaseParasite"/>
        </authorList>
    </citation>
    <scope>IDENTIFICATION</scope>
</reference>
<feature type="compositionally biased region" description="Basic and acidic residues" evidence="1">
    <location>
        <begin position="165"/>
        <end position="175"/>
    </location>
</feature>
<keyword evidence="3" id="KW-1185">Reference proteome</keyword>
<accession>A0A915EGI6</accession>
<keyword evidence="2" id="KW-0732">Signal</keyword>
<feature type="compositionally biased region" description="Low complexity" evidence="1">
    <location>
        <begin position="101"/>
        <end position="115"/>
    </location>
</feature>
<feature type="compositionally biased region" description="Basic and acidic residues" evidence="1">
    <location>
        <begin position="127"/>
        <end position="140"/>
    </location>
</feature>
<feature type="compositionally biased region" description="Low complexity" evidence="1">
    <location>
        <begin position="36"/>
        <end position="45"/>
    </location>
</feature>
<feature type="compositionally biased region" description="Polar residues" evidence="1">
    <location>
        <begin position="176"/>
        <end position="198"/>
    </location>
</feature>
<evidence type="ECO:0000313" key="4">
    <source>
        <dbReference type="WBParaSite" id="jg5809"/>
    </source>
</evidence>
<protein>
    <submittedName>
        <fullName evidence="4">Uncharacterized protein</fullName>
    </submittedName>
</protein>
<evidence type="ECO:0000313" key="3">
    <source>
        <dbReference type="Proteomes" id="UP000887574"/>
    </source>
</evidence>
<dbReference type="Proteomes" id="UP000887574">
    <property type="component" value="Unplaced"/>
</dbReference>
<feature type="compositionally biased region" description="Basic and acidic residues" evidence="1">
    <location>
        <begin position="199"/>
        <end position="210"/>
    </location>
</feature>
<feature type="region of interest" description="Disordered" evidence="1">
    <location>
        <begin position="34"/>
        <end position="210"/>
    </location>
</feature>
<dbReference type="AlphaFoldDB" id="A0A915EGI6"/>
<dbReference type="WBParaSite" id="jg5809">
    <property type="protein sequence ID" value="jg5809"/>
    <property type="gene ID" value="jg5809"/>
</dbReference>
<evidence type="ECO:0000256" key="1">
    <source>
        <dbReference type="SAM" id="MobiDB-lite"/>
    </source>
</evidence>